<evidence type="ECO:0000313" key="1">
    <source>
        <dbReference type="EMBL" id="MDY0855002.1"/>
    </source>
</evidence>
<sequence length="250" mass="29744">MTRRLLADKTEELLALWDEYGNYAQVAKHLQVTKQTVMNELKRLDEYTPNCKWEQIRSEFNQIKDTKEFYYVLGIIWGNGTLSQYEQKQMNSFIYKNKNKEVVNYIASIIPHTRVITLKINDEDVWLCSYTKSHPFYNYLLSLGWTGNRSEIRMFPLGEIDELEFTRGYVSVHHTLDARIQKNKRFPRLRIFGAEPILQRINQILHSRLNTSLKTVYTRENTNRGAILTYYSKYEIPLILNFLEREKLGN</sequence>
<dbReference type="EMBL" id="JAXCMD010000017">
    <property type="protein sequence ID" value="MDY0855002.1"/>
    <property type="molecule type" value="Genomic_DNA"/>
</dbReference>
<evidence type="ECO:0000313" key="2">
    <source>
        <dbReference type="Proteomes" id="UP001274571"/>
    </source>
</evidence>
<comment type="caution">
    <text evidence="1">The sequence shown here is derived from an EMBL/GenBank/DDBJ whole genome shotgun (WGS) entry which is preliminary data.</text>
</comment>
<dbReference type="Proteomes" id="UP001274571">
    <property type="component" value="Unassembled WGS sequence"/>
</dbReference>
<reference evidence="1" key="1">
    <citation type="submission" date="2023-11" db="EMBL/GenBank/DDBJ databases">
        <title>Genome Sequence of Bacillus thuringiensis stain BLB 30AF.</title>
        <authorList>
            <person name="Farhat A."/>
        </authorList>
    </citation>
    <scope>NUCLEOTIDE SEQUENCE</scope>
    <source>
        <strain evidence="1">BLB30AF</strain>
    </source>
</reference>
<dbReference type="RefSeq" id="WP_320483862.1">
    <property type="nucleotide sequence ID" value="NZ_JAXCMD010000017.1"/>
</dbReference>
<protein>
    <submittedName>
        <fullName evidence="1">Uncharacterized protein</fullName>
    </submittedName>
</protein>
<accession>A0AAW9GKM4</accession>
<proteinExistence type="predicted"/>
<name>A0AAW9GKM4_BACTU</name>
<organism evidence="1 2">
    <name type="scientific">Bacillus thuringiensis</name>
    <dbReference type="NCBI Taxonomy" id="1428"/>
    <lineage>
        <taxon>Bacteria</taxon>
        <taxon>Bacillati</taxon>
        <taxon>Bacillota</taxon>
        <taxon>Bacilli</taxon>
        <taxon>Bacillales</taxon>
        <taxon>Bacillaceae</taxon>
        <taxon>Bacillus</taxon>
        <taxon>Bacillus cereus group</taxon>
    </lineage>
</organism>
<dbReference type="AlphaFoldDB" id="A0AAW9GKM4"/>
<gene>
    <name evidence="1" type="ORF">SOH20_29770</name>
</gene>